<gene>
    <name evidence="3" type="ORF">SAMN05444008_10341</name>
</gene>
<feature type="compositionally biased region" description="Polar residues" evidence="1">
    <location>
        <begin position="27"/>
        <end position="38"/>
    </location>
</feature>
<feature type="region of interest" description="Disordered" evidence="1">
    <location>
        <begin position="19"/>
        <end position="39"/>
    </location>
</feature>
<organism evidence="3 4">
    <name type="scientific">Cnuella takakiae</name>
    <dbReference type="NCBI Taxonomy" id="1302690"/>
    <lineage>
        <taxon>Bacteria</taxon>
        <taxon>Pseudomonadati</taxon>
        <taxon>Bacteroidota</taxon>
        <taxon>Chitinophagia</taxon>
        <taxon>Chitinophagales</taxon>
        <taxon>Chitinophagaceae</taxon>
        <taxon>Cnuella</taxon>
    </lineage>
</organism>
<keyword evidence="4" id="KW-1185">Reference proteome</keyword>
<sequence>MNKEYNFKRIITYSDGTWNKPVGEPRSQATSEKSQTYQRPKGPCTNVELIFNCICEQDDEGHPQVKAYDAGVGTGYTLKDRFYGGLTGAGIDQNIKDMYTFIVLNYEPGDKIYLFGFSRGAYTARSLSGLIRNCGILKPAHLSLLDTTYELYRNRNKYTAPDSDMMVSFRSNYCHPDTNVHFVGVWDTVGALGIPHPMFGKRYQFHDTKLSSSIDYAFHALAIDEKRPLFKPTLWQLNEKDVAQNNRAASMEQRWFAGVHSNIGGGYEDSSLSDLALSWLMNKAKGTGLCYHKERYEAIKGDCTGLGYNSFTAGYWLLAPAYPPQLREINLEDPLTRQTIDESVWERCRKDGRYRPENLKKYFSAKDSMLAT</sequence>
<evidence type="ECO:0000259" key="2">
    <source>
        <dbReference type="Pfam" id="PF09994"/>
    </source>
</evidence>
<dbReference type="GO" id="GO:0016787">
    <property type="term" value="F:hydrolase activity"/>
    <property type="evidence" value="ECO:0007669"/>
    <property type="project" value="UniProtKB-KW"/>
</dbReference>
<accession>A0A1M4WIQ7</accession>
<dbReference type="STRING" id="1302690.BUE76_07185"/>
<dbReference type="SUPFAM" id="SSF53474">
    <property type="entry name" value="alpha/beta-Hydrolases"/>
    <property type="match status" value="1"/>
</dbReference>
<reference evidence="3 4" key="1">
    <citation type="submission" date="2016-11" db="EMBL/GenBank/DDBJ databases">
        <authorList>
            <person name="Jaros S."/>
            <person name="Januszkiewicz K."/>
            <person name="Wedrychowicz H."/>
        </authorList>
    </citation>
    <scope>NUCLEOTIDE SEQUENCE [LARGE SCALE GENOMIC DNA]</scope>
    <source>
        <strain evidence="3 4">DSM 26897</strain>
    </source>
</reference>
<proteinExistence type="predicted"/>
<evidence type="ECO:0000256" key="1">
    <source>
        <dbReference type="SAM" id="MobiDB-lite"/>
    </source>
</evidence>
<dbReference type="InterPro" id="IPR029058">
    <property type="entry name" value="AB_hydrolase_fold"/>
</dbReference>
<evidence type="ECO:0000313" key="3">
    <source>
        <dbReference type="EMBL" id="SHE81094.1"/>
    </source>
</evidence>
<dbReference type="AlphaFoldDB" id="A0A1M4WIQ7"/>
<dbReference type="OrthoDB" id="4378831at2"/>
<dbReference type="InterPro" id="IPR018712">
    <property type="entry name" value="Tle1-like_cat"/>
</dbReference>
<dbReference type="RefSeq" id="WP_073040440.1">
    <property type="nucleotide sequence ID" value="NZ_FQUO01000003.1"/>
</dbReference>
<name>A0A1M4WIQ7_9BACT</name>
<feature type="domain" description="T6SS Phospholipase effector Tle1-like catalytic" evidence="2">
    <location>
        <begin position="8"/>
        <end position="282"/>
    </location>
</feature>
<keyword evidence="3" id="KW-0378">Hydrolase</keyword>
<dbReference type="Proteomes" id="UP000184368">
    <property type="component" value="Unassembled WGS sequence"/>
</dbReference>
<dbReference type="EMBL" id="FQUO01000003">
    <property type="protein sequence ID" value="SHE81094.1"/>
    <property type="molecule type" value="Genomic_DNA"/>
</dbReference>
<protein>
    <submittedName>
        <fullName evidence="3">Uncharacterized alpha/beta hydrolase domain</fullName>
    </submittedName>
</protein>
<dbReference type="Pfam" id="PF09994">
    <property type="entry name" value="T6SS_Tle1-like_cat"/>
    <property type="match status" value="1"/>
</dbReference>
<dbReference type="PANTHER" id="PTHR33840:SF1">
    <property type="entry name" value="TLE1 PHOSPHOLIPASE DOMAIN-CONTAINING PROTEIN"/>
    <property type="match status" value="1"/>
</dbReference>
<dbReference type="PANTHER" id="PTHR33840">
    <property type="match status" value="1"/>
</dbReference>
<evidence type="ECO:0000313" key="4">
    <source>
        <dbReference type="Proteomes" id="UP000184368"/>
    </source>
</evidence>